<dbReference type="OrthoDB" id="6619166at2759"/>
<gene>
    <name evidence="2" type="ORF">NPIL_680161</name>
</gene>
<organism evidence="2 3">
    <name type="scientific">Nephila pilipes</name>
    <name type="common">Giant wood spider</name>
    <name type="synonym">Nephila maculata</name>
    <dbReference type="NCBI Taxonomy" id="299642"/>
    <lineage>
        <taxon>Eukaryota</taxon>
        <taxon>Metazoa</taxon>
        <taxon>Ecdysozoa</taxon>
        <taxon>Arthropoda</taxon>
        <taxon>Chelicerata</taxon>
        <taxon>Arachnida</taxon>
        <taxon>Araneae</taxon>
        <taxon>Araneomorphae</taxon>
        <taxon>Entelegynae</taxon>
        <taxon>Araneoidea</taxon>
        <taxon>Nephilidae</taxon>
        <taxon>Nephila</taxon>
    </lineage>
</organism>
<dbReference type="EMBL" id="BMAW01037264">
    <property type="protein sequence ID" value="GFU47617.1"/>
    <property type="molecule type" value="Genomic_DNA"/>
</dbReference>
<evidence type="ECO:0000313" key="2">
    <source>
        <dbReference type="EMBL" id="GFU47617.1"/>
    </source>
</evidence>
<keyword evidence="3" id="KW-1185">Reference proteome</keyword>
<reference evidence="2" key="1">
    <citation type="submission" date="2020-08" db="EMBL/GenBank/DDBJ databases">
        <title>Multicomponent nature underlies the extraordinary mechanical properties of spider dragline silk.</title>
        <authorList>
            <person name="Kono N."/>
            <person name="Nakamura H."/>
            <person name="Mori M."/>
            <person name="Yoshida Y."/>
            <person name="Ohtoshi R."/>
            <person name="Malay A.D."/>
            <person name="Moran D.A.P."/>
            <person name="Tomita M."/>
            <person name="Numata K."/>
            <person name="Arakawa K."/>
        </authorList>
    </citation>
    <scope>NUCLEOTIDE SEQUENCE</scope>
</reference>
<protein>
    <submittedName>
        <fullName evidence="2">Uncharacterized protein</fullName>
    </submittedName>
</protein>
<evidence type="ECO:0000313" key="3">
    <source>
        <dbReference type="Proteomes" id="UP000887013"/>
    </source>
</evidence>
<name>A0A8X6R098_NEPPI</name>
<accession>A0A8X6R098</accession>
<dbReference type="Proteomes" id="UP000887013">
    <property type="component" value="Unassembled WGS sequence"/>
</dbReference>
<dbReference type="AlphaFoldDB" id="A0A8X6R098"/>
<proteinExistence type="predicted"/>
<sequence length="109" mass="12504">MNENDSKISEDSDINNYSESESSFSSDTEEYNYEEGLPLHACPDTAISWSSEIKSLHFSVRTGLNLNNLQTENKLDFLKSVFFFIYVIVNETNDFVQKTFEKKQSEVGP</sequence>
<feature type="region of interest" description="Disordered" evidence="1">
    <location>
        <begin position="1"/>
        <end position="31"/>
    </location>
</feature>
<evidence type="ECO:0000256" key="1">
    <source>
        <dbReference type="SAM" id="MobiDB-lite"/>
    </source>
</evidence>
<feature type="compositionally biased region" description="Basic and acidic residues" evidence="1">
    <location>
        <begin position="1"/>
        <end position="10"/>
    </location>
</feature>
<comment type="caution">
    <text evidence="2">The sequence shown here is derived from an EMBL/GenBank/DDBJ whole genome shotgun (WGS) entry which is preliminary data.</text>
</comment>